<sequence>MTADIWKNLEAFAKEDAGKPIVGQLQLTRETDLYHDLDMNPDHISEFMERWAVQFHVELSEFDLHHYYPAAKLTIGSFLATVAKSPFSASARDTLGGRSLTLGMLEEAMKSGRWQA</sequence>
<evidence type="ECO:0008006" key="3">
    <source>
        <dbReference type="Google" id="ProtNLM"/>
    </source>
</evidence>
<reference evidence="1 2" key="1">
    <citation type="submission" date="2017-08" db="EMBL/GenBank/DDBJ databases">
        <title>Identification and genetic characteristics of simultaneous BTEX- and naphthalene-degrading Paraburkholderia sp. BN5 isolated from petroleum-contaminated soil.</title>
        <authorList>
            <person name="Lee Y."/>
            <person name="Jeon C.O."/>
        </authorList>
    </citation>
    <scope>NUCLEOTIDE SEQUENCE [LARGE SCALE GENOMIC DNA]</scope>
    <source>
        <strain evidence="1 2">BN5</strain>
    </source>
</reference>
<dbReference type="KEGG" id="parb:CJU94_07200"/>
<protein>
    <recommendedName>
        <fullName evidence="3">Acyl carrier protein</fullName>
    </recommendedName>
</protein>
<dbReference type="RefSeq" id="WP_095418103.1">
    <property type="nucleotide sequence ID" value="NZ_CP022989.1"/>
</dbReference>
<dbReference type="InterPro" id="IPR010862">
    <property type="entry name" value="DUF1493"/>
</dbReference>
<dbReference type="AlphaFoldDB" id="A0A248VGJ8"/>
<dbReference type="EMBL" id="CP022989">
    <property type="protein sequence ID" value="ASV97974.1"/>
    <property type="molecule type" value="Genomic_DNA"/>
</dbReference>
<name>A0A248VGJ8_9BURK</name>
<accession>A0A248VGJ8</accession>
<gene>
    <name evidence="1" type="ORF">CJU94_07200</name>
</gene>
<dbReference type="OrthoDB" id="9018682at2"/>
<evidence type="ECO:0000313" key="2">
    <source>
        <dbReference type="Proteomes" id="UP000215158"/>
    </source>
</evidence>
<keyword evidence="2" id="KW-1185">Reference proteome</keyword>
<dbReference type="Proteomes" id="UP000215158">
    <property type="component" value="Chromosome 1"/>
</dbReference>
<organism evidence="1 2">
    <name type="scientific">Paraburkholderia aromaticivorans</name>
    <dbReference type="NCBI Taxonomy" id="2026199"/>
    <lineage>
        <taxon>Bacteria</taxon>
        <taxon>Pseudomonadati</taxon>
        <taxon>Pseudomonadota</taxon>
        <taxon>Betaproteobacteria</taxon>
        <taxon>Burkholderiales</taxon>
        <taxon>Burkholderiaceae</taxon>
        <taxon>Paraburkholderia</taxon>
    </lineage>
</organism>
<dbReference type="Pfam" id="PF07377">
    <property type="entry name" value="DUF1493"/>
    <property type="match status" value="1"/>
</dbReference>
<proteinExistence type="predicted"/>
<evidence type="ECO:0000313" key="1">
    <source>
        <dbReference type="EMBL" id="ASV97974.1"/>
    </source>
</evidence>